<gene>
    <name evidence="2" type="ORF">WJX72_008248</name>
</gene>
<dbReference type="AlphaFoldDB" id="A0AAW1P3K6"/>
<sequence length="105" mass="11055">MASMGIQPRSCVLVLQLLLFWYCISAQAVKAHQPDAAYNADEGSLRSSNRLLKASTGSSQPFSVDLPGASLTLGSADIVTGPPSQLPLAFTTFQGCFCQCPTACQ</sequence>
<proteinExistence type="predicted"/>
<accession>A0AAW1P3K6</accession>
<name>A0AAW1P3K6_9CHLO</name>
<protein>
    <submittedName>
        <fullName evidence="2">Uncharacterized protein</fullName>
    </submittedName>
</protein>
<keyword evidence="1" id="KW-0732">Signal</keyword>
<evidence type="ECO:0000313" key="3">
    <source>
        <dbReference type="Proteomes" id="UP001489004"/>
    </source>
</evidence>
<comment type="caution">
    <text evidence="2">The sequence shown here is derived from an EMBL/GenBank/DDBJ whole genome shotgun (WGS) entry which is preliminary data.</text>
</comment>
<evidence type="ECO:0000313" key="2">
    <source>
        <dbReference type="EMBL" id="KAK9804345.1"/>
    </source>
</evidence>
<organism evidence="2 3">
    <name type="scientific">[Myrmecia] bisecta</name>
    <dbReference type="NCBI Taxonomy" id="41462"/>
    <lineage>
        <taxon>Eukaryota</taxon>
        <taxon>Viridiplantae</taxon>
        <taxon>Chlorophyta</taxon>
        <taxon>core chlorophytes</taxon>
        <taxon>Trebouxiophyceae</taxon>
        <taxon>Trebouxiales</taxon>
        <taxon>Trebouxiaceae</taxon>
        <taxon>Myrmecia</taxon>
    </lineage>
</organism>
<keyword evidence="3" id="KW-1185">Reference proteome</keyword>
<feature type="chain" id="PRO_5043329410" evidence="1">
    <location>
        <begin position="27"/>
        <end position="105"/>
    </location>
</feature>
<evidence type="ECO:0000256" key="1">
    <source>
        <dbReference type="SAM" id="SignalP"/>
    </source>
</evidence>
<dbReference type="EMBL" id="JALJOR010000018">
    <property type="protein sequence ID" value="KAK9804345.1"/>
    <property type="molecule type" value="Genomic_DNA"/>
</dbReference>
<feature type="signal peptide" evidence="1">
    <location>
        <begin position="1"/>
        <end position="26"/>
    </location>
</feature>
<dbReference type="Proteomes" id="UP001489004">
    <property type="component" value="Unassembled WGS sequence"/>
</dbReference>
<reference evidence="2 3" key="1">
    <citation type="journal article" date="2024" name="Nat. Commun.">
        <title>Phylogenomics reveals the evolutionary origins of lichenization in chlorophyte algae.</title>
        <authorList>
            <person name="Puginier C."/>
            <person name="Libourel C."/>
            <person name="Otte J."/>
            <person name="Skaloud P."/>
            <person name="Haon M."/>
            <person name="Grisel S."/>
            <person name="Petersen M."/>
            <person name="Berrin J.G."/>
            <person name="Delaux P.M."/>
            <person name="Dal Grande F."/>
            <person name="Keller J."/>
        </authorList>
    </citation>
    <scope>NUCLEOTIDE SEQUENCE [LARGE SCALE GENOMIC DNA]</scope>
    <source>
        <strain evidence="2 3">SAG 2043</strain>
    </source>
</reference>